<dbReference type="GO" id="GO:0003978">
    <property type="term" value="F:UDP-glucose 4-epimerase activity"/>
    <property type="evidence" value="ECO:0007669"/>
    <property type="project" value="UniProtKB-UniRule"/>
</dbReference>
<evidence type="ECO:0000256" key="7">
    <source>
        <dbReference type="ARBA" id="ARBA00023027"/>
    </source>
</evidence>
<dbReference type="Gene3D" id="3.90.25.10">
    <property type="entry name" value="UDP-galactose 4-epimerase, domain 1"/>
    <property type="match status" value="1"/>
</dbReference>
<dbReference type="RefSeq" id="WP_093371136.1">
    <property type="nucleotide sequence ID" value="NZ_FOQA01000003.1"/>
</dbReference>
<dbReference type="EC" id="5.1.3.2" evidence="5 10"/>
<organism evidence="12 13">
    <name type="scientific">Tindallia magadiensis</name>
    <dbReference type="NCBI Taxonomy" id="69895"/>
    <lineage>
        <taxon>Bacteria</taxon>
        <taxon>Bacillati</taxon>
        <taxon>Bacillota</taxon>
        <taxon>Clostridia</taxon>
        <taxon>Peptostreptococcales</taxon>
        <taxon>Tindalliaceae</taxon>
        <taxon>Tindallia</taxon>
    </lineage>
</organism>
<dbReference type="InterPro" id="IPR001509">
    <property type="entry name" value="Epimerase_deHydtase"/>
</dbReference>
<evidence type="ECO:0000256" key="5">
    <source>
        <dbReference type="ARBA" id="ARBA00013189"/>
    </source>
</evidence>
<proteinExistence type="inferred from homology"/>
<dbReference type="AlphaFoldDB" id="A0A1I3D4I2"/>
<dbReference type="PRINTS" id="PR01713">
    <property type="entry name" value="NUCEPIMERASE"/>
</dbReference>
<evidence type="ECO:0000256" key="1">
    <source>
        <dbReference type="ARBA" id="ARBA00000083"/>
    </source>
</evidence>
<dbReference type="PANTHER" id="PTHR43725:SF47">
    <property type="entry name" value="UDP-GLUCOSE 4-EPIMERASE"/>
    <property type="match status" value="1"/>
</dbReference>
<dbReference type="EMBL" id="FOQA01000003">
    <property type="protein sequence ID" value="SFH81653.1"/>
    <property type="molecule type" value="Genomic_DNA"/>
</dbReference>
<dbReference type="GO" id="GO:0006012">
    <property type="term" value="P:galactose metabolic process"/>
    <property type="evidence" value="ECO:0007669"/>
    <property type="project" value="UniProtKB-UniPathway"/>
</dbReference>
<dbReference type="NCBIfam" id="TIGR01179">
    <property type="entry name" value="galE"/>
    <property type="match status" value="1"/>
</dbReference>
<comment type="subunit">
    <text evidence="10">Homodimer.</text>
</comment>
<comment type="cofactor">
    <cofactor evidence="2 10">
        <name>NAD(+)</name>
        <dbReference type="ChEBI" id="CHEBI:57540"/>
    </cofactor>
</comment>
<name>A0A1I3D4I2_9FIRM</name>
<comment type="similarity">
    <text evidence="4 10">Belongs to the NAD(P)-dependent epimerase/dehydratase family.</text>
</comment>
<dbReference type="InterPro" id="IPR005886">
    <property type="entry name" value="UDP_G4E"/>
</dbReference>
<sequence>MKILVTGGLGYVGSHTVVELMREGHEAMIADNLVNAKVEVLEKIQCITGKEPVFYQIDVTEESKLQRLFSEHKLEGVLHFAGLKAVGESVDRPLDYYQNNILSTIALAKVCLKHRVDKFVFSSSATVYGDQPSPLTEDMELGKTVNPYGETKVMSERILTDVSKVNPTLAIASLRYFNPIGAHESGLIGERSVGTPNNVMPLINRVAKGEQEKLRVFGGDYNTIDGTGVRDYIHVVDVAKAHVKVIEKIKRGVQIYNLGTGRGTSVLELIQAFEKTNGISIPWEFTEKRAGDIAVSYANVDKAKLELGWKAERSIEDMVRDAWEFECQNPI</sequence>
<gene>
    <name evidence="12" type="ORF">SAMN05192551_103148</name>
</gene>
<reference evidence="13" key="1">
    <citation type="submission" date="2016-10" db="EMBL/GenBank/DDBJ databases">
        <authorList>
            <person name="Varghese N."/>
            <person name="Submissions S."/>
        </authorList>
    </citation>
    <scope>NUCLEOTIDE SEQUENCE [LARGE SCALE GENOMIC DNA]</scope>
    <source>
        <strain evidence="13">Z-7934</strain>
    </source>
</reference>
<keyword evidence="10" id="KW-0119">Carbohydrate metabolism</keyword>
<dbReference type="GO" id="GO:0005829">
    <property type="term" value="C:cytosol"/>
    <property type="evidence" value="ECO:0007669"/>
    <property type="project" value="TreeGrafter"/>
</dbReference>
<dbReference type="Pfam" id="PF01370">
    <property type="entry name" value="Epimerase"/>
    <property type="match status" value="1"/>
</dbReference>
<dbReference type="FunFam" id="3.90.25.10:FF:000028">
    <property type="entry name" value="UDP-glucose 4-epimerase GalE"/>
    <property type="match status" value="1"/>
</dbReference>
<dbReference type="CDD" id="cd05247">
    <property type="entry name" value="UDP_G4E_1_SDR_e"/>
    <property type="match status" value="1"/>
</dbReference>
<dbReference type="Gene3D" id="3.40.50.720">
    <property type="entry name" value="NAD(P)-binding Rossmann-like Domain"/>
    <property type="match status" value="1"/>
</dbReference>
<evidence type="ECO:0000313" key="13">
    <source>
        <dbReference type="Proteomes" id="UP000199287"/>
    </source>
</evidence>
<dbReference type="NCBIfam" id="NF007956">
    <property type="entry name" value="PRK10675.1"/>
    <property type="match status" value="1"/>
</dbReference>
<feature type="domain" description="NAD-dependent epimerase/dehydratase" evidence="11">
    <location>
        <begin position="3"/>
        <end position="259"/>
    </location>
</feature>
<evidence type="ECO:0000256" key="8">
    <source>
        <dbReference type="ARBA" id="ARBA00023144"/>
    </source>
</evidence>
<evidence type="ECO:0000256" key="4">
    <source>
        <dbReference type="ARBA" id="ARBA00007637"/>
    </source>
</evidence>
<comment type="catalytic activity">
    <reaction evidence="1 10">
        <text>UDP-alpha-D-glucose = UDP-alpha-D-galactose</text>
        <dbReference type="Rhea" id="RHEA:22168"/>
        <dbReference type="ChEBI" id="CHEBI:58885"/>
        <dbReference type="ChEBI" id="CHEBI:66914"/>
        <dbReference type="EC" id="5.1.3.2"/>
    </reaction>
</comment>
<evidence type="ECO:0000256" key="10">
    <source>
        <dbReference type="RuleBase" id="RU366046"/>
    </source>
</evidence>
<evidence type="ECO:0000313" key="12">
    <source>
        <dbReference type="EMBL" id="SFH81653.1"/>
    </source>
</evidence>
<comment type="pathway">
    <text evidence="3 10">Carbohydrate metabolism; galactose metabolism.</text>
</comment>
<dbReference type="STRING" id="69895.SAMN05192551_103148"/>
<accession>A0A1I3D4I2</accession>
<dbReference type="Proteomes" id="UP000199287">
    <property type="component" value="Unassembled WGS sequence"/>
</dbReference>
<evidence type="ECO:0000256" key="6">
    <source>
        <dbReference type="ARBA" id="ARBA00018569"/>
    </source>
</evidence>
<evidence type="ECO:0000256" key="3">
    <source>
        <dbReference type="ARBA" id="ARBA00004947"/>
    </source>
</evidence>
<protein>
    <recommendedName>
        <fullName evidence="6 10">UDP-glucose 4-epimerase</fullName>
        <ecNumber evidence="5 10">5.1.3.2</ecNumber>
    </recommendedName>
</protein>
<keyword evidence="7 10" id="KW-0520">NAD</keyword>
<evidence type="ECO:0000256" key="2">
    <source>
        <dbReference type="ARBA" id="ARBA00001911"/>
    </source>
</evidence>
<dbReference type="SUPFAM" id="SSF51735">
    <property type="entry name" value="NAD(P)-binding Rossmann-fold domains"/>
    <property type="match status" value="1"/>
</dbReference>
<keyword evidence="9 10" id="KW-0413">Isomerase</keyword>
<dbReference type="InterPro" id="IPR036291">
    <property type="entry name" value="NAD(P)-bd_dom_sf"/>
</dbReference>
<dbReference type="OrthoDB" id="9811743at2"/>
<keyword evidence="8" id="KW-0299">Galactose metabolism</keyword>
<evidence type="ECO:0000259" key="11">
    <source>
        <dbReference type="Pfam" id="PF01370"/>
    </source>
</evidence>
<evidence type="ECO:0000256" key="9">
    <source>
        <dbReference type="ARBA" id="ARBA00023235"/>
    </source>
</evidence>
<dbReference type="PANTHER" id="PTHR43725">
    <property type="entry name" value="UDP-GLUCOSE 4-EPIMERASE"/>
    <property type="match status" value="1"/>
</dbReference>
<dbReference type="UniPathway" id="UPA00214"/>
<keyword evidence="13" id="KW-1185">Reference proteome</keyword>